<dbReference type="Pfam" id="PF21788">
    <property type="entry name" value="TNP-like_GBD"/>
    <property type="match status" value="1"/>
</dbReference>
<dbReference type="Proteomes" id="UP000014760">
    <property type="component" value="Unassembled WGS sequence"/>
</dbReference>
<dbReference type="AlphaFoldDB" id="R7UW29"/>
<keyword evidence="4" id="KW-1185">Reference proteome</keyword>
<dbReference type="HOGENOM" id="CLU_1035290_0_0_1"/>
<dbReference type="OrthoDB" id="7440550at2759"/>
<dbReference type="EnsemblMetazoa" id="CapteT194063">
    <property type="protein sequence ID" value="CapteP194063"/>
    <property type="gene ID" value="CapteG194063"/>
</dbReference>
<name>R7UW29_CAPTE</name>
<sequence>MKVKTAAQVLSQSVSAAIMNYICSKKLPPEALATAQFLKRMDSLFDVFNSSGKFDPKVFRTALHKESLSLRFLEECLDLLGSIKVVGVKVQPPCINGWRVSIKALLALWEDVESIDGIDVQDFQQRYKLLLRACISNSVLSKCEDDSAAVLFNVLNVAPRPEDPPVRSDESVGESLVLNEHIEALDPKEAQGNVLLYIAGYVAYRFLRAHSCSQCEAAVLGAAEDHVPDSMVLIAAKAYRCDRMSYIFYTCLEFATNFAIRLWNLIIPL</sequence>
<reference evidence="2 4" key="2">
    <citation type="journal article" date="2013" name="Nature">
        <title>Insights into bilaterian evolution from three spiralian genomes.</title>
        <authorList>
            <person name="Simakov O."/>
            <person name="Marletaz F."/>
            <person name="Cho S.J."/>
            <person name="Edsinger-Gonzales E."/>
            <person name="Havlak P."/>
            <person name="Hellsten U."/>
            <person name="Kuo D.H."/>
            <person name="Larsson T."/>
            <person name="Lv J."/>
            <person name="Arendt D."/>
            <person name="Savage R."/>
            <person name="Osoegawa K."/>
            <person name="de Jong P."/>
            <person name="Grimwood J."/>
            <person name="Chapman J.A."/>
            <person name="Shapiro H."/>
            <person name="Aerts A."/>
            <person name="Otillar R.P."/>
            <person name="Terry A.Y."/>
            <person name="Boore J.L."/>
            <person name="Grigoriev I.V."/>
            <person name="Lindberg D.R."/>
            <person name="Seaver E.C."/>
            <person name="Weisblat D.A."/>
            <person name="Putnam N.H."/>
            <person name="Rokhsar D.S."/>
        </authorList>
    </citation>
    <scope>NUCLEOTIDE SEQUENCE</scope>
    <source>
        <strain evidence="2 4">I ESC-2004</strain>
    </source>
</reference>
<organism evidence="2">
    <name type="scientific">Capitella teleta</name>
    <name type="common">Polychaete worm</name>
    <dbReference type="NCBI Taxonomy" id="283909"/>
    <lineage>
        <taxon>Eukaryota</taxon>
        <taxon>Metazoa</taxon>
        <taxon>Spiralia</taxon>
        <taxon>Lophotrochozoa</taxon>
        <taxon>Annelida</taxon>
        <taxon>Polychaeta</taxon>
        <taxon>Sedentaria</taxon>
        <taxon>Scolecida</taxon>
        <taxon>Capitellidae</taxon>
        <taxon>Capitella</taxon>
    </lineage>
</organism>
<evidence type="ECO:0000313" key="2">
    <source>
        <dbReference type="EMBL" id="ELU10539.1"/>
    </source>
</evidence>
<protein>
    <recommendedName>
        <fullName evidence="1">Transposable element P transposase-like GTP-binding insertion domain-containing protein</fullName>
    </recommendedName>
</protein>
<evidence type="ECO:0000313" key="4">
    <source>
        <dbReference type="Proteomes" id="UP000014760"/>
    </source>
</evidence>
<dbReference type="OMA" id="EANIVCY"/>
<dbReference type="EMBL" id="KB297413">
    <property type="protein sequence ID" value="ELU10539.1"/>
    <property type="molecule type" value="Genomic_DNA"/>
</dbReference>
<dbReference type="InterPro" id="IPR048366">
    <property type="entry name" value="TNP-like_GBD"/>
</dbReference>
<proteinExistence type="predicted"/>
<accession>R7UW29</accession>
<reference evidence="3" key="3">
    <citation type="submission" date="2015-06" db="UniProtKB">
        <authorList>
            <consortium name="EnsemblMetazoa"/>
        </authorList>
    </citation>
    <scope>IDENTIFICATION</scope>
</reference>
<evidence type="ECO:0000313" key="3">
    <source>
        <dbReference type="EnsemblMetazoa" id="CapteP194063"/>
    </source>
</evidence>
<gene>
    <name evidence="2" type="ORF">CAPTEDRAFT_194063</name>
</gene>
<feature type="domain" description="Transposable element P transposase-like GTP-binding insertion" evidence="1">
    <location>
        <begin position="1"/>
        <end position="55"/>
    </location>
</feature>
<evidence type="ECO:0000259" key="1">
    <source>
        <dbReference type="Pfam" id="PF21788"/>
    </source>
</evidence>
<dbReference type="EMBL" id="AMQN01041065">
    <property type="status" value="NOT_ANNOTATED_CDS"/>
    <property type="molecule type" value="Genomic_DNA"/>
</dbReference>
<reference evidence="4" key="1">
    <citation type="submission" date="2012-12" db="EMBL/GenBank/DDBJ databases">
        <authorList>
            <person name="Hellsten U."/>
            <person name="Grimwood J."/>
            <person name="Chapman J.A."/>
            <person name="Shapiro H."/>
            <person name="Aerts A."/>
            <person name="Otillar R.P."/>
            <person name="Terry A.Y."/>
            <person name="Boore J.L."/>
            <person name="Simakov O."/>
            <person name="Marletaz F."/>
            <person name="Cho S.-J."/>
            <person name="Edsinger-Gonzales E."/>
            <person name="Havlak P."/>
            <person name="Kuo D.-H."/>
            <person name="Larsson T."/>
            <person name="Lv J."/>
            <person name="Arendt D."/>
            <person name="Savage R."/>
            <person name="Osoegawa K."/>
            <person name="de Jong P."/>
            <person name="Lindberg D.R."/>
            <person name="Seaver E.C."/>
            <person name="Weisblat D.A."/>
            <person name="Putnam N.H."/>
            <person name="Grigoriev I.V."/>
            <person name="Rokhsar D.S."/>
        </authorList>
    </citation>
    <scope>NUCLEOTIDE SEQUENCE</scope>
    <source>
        <strain evidence="4">I ESC-2004</strain>
    </source>
</reference>